<gene>
    <name evidence="2" type="ORF">E4099_08885</name>
</gene>
<keyword evidence="3" id="KW-1185">Reference proteome</keyword>
<evidence type="ECO:0000313" key="2">
    <source>
        <dbReference type="EMBL" id="TGB14092.1"/>
    </source>
</evidence>
<name>A0A4Z0HC37_9ACTN</name>
<feature type="region of interest" description="Disordered" evidence="1">
    <location>
        <begin position="81"/>
        <end position="116"/>
    </location>
</feature>
<dbReference type="OrthoDB" id="4332009at2"/>
<sequence length="116" mass="12748">MTAPPDAASSASPWRHRDVCRWPTGQAATESGCRRSIKRHVMELSPELREQPGKWNVPQAVEEDMDPQTYYDCVLSSAPGRKVGGWGPTDPTPRPCPAYGSTPFTPRPTPGNWSAE</sequence>
<comment type="caution">
    <text evidence="2">The sequence shown here is derived from an EMBL/GenBank/DDBJ whole genome shotgun (WGS) entry which is preliminary data.</text>
</comment>
<dbReference type="Proteomes" id="UP000297948">
    <property type="component" value="Unassembled WGS sequence"/>
</dbReference>
<reference evidence="2 3" key="1">
    <citation type="submission" date="2019-03" db="EMBL/GenBank/DDBJ databases">
        <authorList>
            <person name="Gonzalez-Pimentel J.L."/>
        </authorList>
    </citation>
    <scope>NUCLEOTIDE SEQUENCE [LARGE SCALE GENOMIC DNA]</scope>
    <source>
        <strain evidence="2 3">JCM 31289</strain>
    </source>
</reference>
<proteinExistence type="predicted"/>
<evidence type="ECO:0000256" key="1">
    <source>
        <dbReference type="SAM" id="MobiDB-lite"/>
    </source>
</evidence>
<organism evidence="2 3">
    <name type="scientific">Streptomyces palmae</name>
    <dbReference type="NCBI Taxonomy" id="1701085"/>
    <lineage>
        <taxon>Bacteria</taxon>
        <taxon>Bacillati</taxon>
        <taxon>Actinomycetota</taxon>
        <taxon>Actinomycetes</taxon>
        <taxon>Kitasatosporales</taxon>
        <taxon>Streptomycetaceae</taxon>
        <taxon>Streptomyces</taxon>
    </lineage>
</organism>
<dbReference type="AlphaFoldDB" id="A0A4Z0HC37"/>
<dbReference type="RefSeq" id="WP_135338427.1">
    <property type="nucleotide sequence ID" value="NZ_JBHLTX010000017.1"/>
</dbReference>
<accession>A0A4Z0HC37</accession>
<evidence type="ECO:0000313" key="3">
    <source>
        <dbReference type="Proteomes" id="UP000297948"/>
    </source>
</evidence>
<protein>
    <submittedName>
        <fullName evidence="2">Uncharacterized protein</fullName>
    </submittedName>
</protein>
<dbReference type="EMBL" id="SRID01000055">
    <property type="protein sequence ID" value="TGB14092.1"/>
    <property type="molecule type" value="Genomic_DNA"/>
</dbReference>